<proteinExistence type="predicted"/>
<dbReference type="SUPFAM" id="SSF64593">
    <property type="entry name" value="Intermediate filament protein, coiled coil region"/>
    <property type="match status" value="2"/>
</dbReference>
<protein>
    <recommendedName>
        <fullName evidence="4">IF rod domain-containing protein</fullName>
    </recommendedName>
</protein>
<keyword evidence="6" id="KW-1185">Reference proteome</keyword>
<feature type="domain" description="IF rod" evidence="4">
    <location>
        <begin position="17"/>
        <end position="320"/>
    </location>
</feature>
<accession>A0A3P8VK03</accession>
<sequence length="341" mass="40056">MELHSIYKTSNRSYLAEEKHQMLDLNKRLETYLSRVKHLEEENVLLAEEIAALRQRNHGASGHRKALEEELRHARLELDAAWREKVLSEYEFRSIAEEFQMLDQQRQREAQAHVEAKMMVEQSRKELEEEQRAQMWLRQKVSQLEYEIKLLIQNHQEEVTHVEATLAQSRATMPPILAHRGKHQSPDILQLRQELSLKATRAWEEAAGAYQGQLEKLEESLNQTMGRLAQVGQEKRESQLRLQALEKEITSAQDIRIHLEKSANQQREQHCQEIQQMKAHLHGLEAEREELGQQIDHLVMENRGLVQQKMSLGLEVATYRYKLTHNVGKKISLRRNVTERV</sequence>
<keyword evidence="2 3" id="KW-0175">Coiled coil</keyword>
<dbReference type="GO" id="GO:0031730">
    <property type="term" value="F:CCR5 chemokine receptor binding"/>
    <property type="evidence" value="ECO:0007669"/>
    <property type="project" value="TreeGrafter"/>
</dbReference>
<keyword evidence="1" id="KW-0403">Intermediate filament</keyword>
<dbReference type="InterPro" id="IPR031211">
    <property type="entry name" value="Nestin"/>
</dbReference>
<evidence type="ECO:0000256" key="2">
    <source>
        <dbReference type="ARBA" id="ARBA00023054"/>
    </source>
</evidence>
<dbReference type="InterPro" id="IPR039008">
    <property type="entry name" value="IF_rod_dom"/>
</dbReference>
<dbReference type="Pfam" id="PF00038">
    <property type="entry name" value="Filament"/>
    <property type="match status" value="1"/>
</dbReference>
<dbReference type="InParanoid" id="A0A3P8VK03"/>
<reference evidence="5 6" key="1">
    <citation type="journal article" date="2014" name="Nat. Genet.">
        <title>Whole-genome sequence of a flatfish provides insights into ZW sex chromosome evolution and adaptation to a benthic lifestyle.</title>
        <authorList>
            <person name="Chen S."/>
            <person name="Zhang G."/>
            <person name="Shao C."/>
            <person name="Huang Q."/>
            <person name="Liu G."/>
            <person name="Zhang P."/>
            <person name="Song W."/>
            <person name="An N."/>
            <person name="Chalopin D."/>
            <person name="Volff J.N."/>
            <person name="Hong Y."/>
            <person name="Li Q."/>
            <person name="Sha Z."/>
            <person name="Zhou H."/>
            <person name="Xie M."/>
            <person name="Yu Q."/>
            <person name="Liu Y."/>
            <person name="Xiang H."/>
            <person name="Wang N."/>
            <person name="Wu K."/>
            <person name="Yang C."/>
            <person name="Zhou Q."/>
            <person name="Liao X."/>
            <person name="Yang L."/>
            <person name="Hu Q."/>
            <person name="Zhang J."/>
            <person name="Meng L."/>
            <person name="Jin L."/>
            <person name="Tian Y."/>
            <person name="Lian J."/>
            <person name="Yang J."/>
            <person name="Miao G."/>
            <person name="Liu S."/>
            <person name="Liang Z."/>
            <person name="Yan F."/>
            <person name="Li Y."/>
            <person name="Sun B."/>
            <person name="Zhang H."/>
            <person name="Zhang J."/>
            <person name="Zhu Y."/>
            <person name="Du M."/>
            <person name="Zhao Y."/>
            <person name="Schartl M."/>
            <person name="Tang Q."/>
            <person name="Wang J."/>
        </authorList>
    </citation>
    <scope>NUCLEOTIDE SEQUENCE</scope>
</reference>
<evidence type="ECO:0000313" key="5">
    <source>
        <dbReference type="Ensembl" id="ENSCSEP00000015603.1"/>
    </source>
</evidence>
<evidence type="ECO:0000256" key="1">
    <source>
        <dbReference type="ARBA" id="ARBA00022754"/>
    </source>
</evidence>
<dbReference type="SMART" id="SM01391">
    <property type="entry name" value="Filament"/>
    <property type="match status" value="1"/>
</dbReference>
<feature type="coiled-coil region" evidence="3">
    <location>
        <begin position="110"/>
        <end position="172"/>
    </location>
</feature>
<feature type="coiled-coil region" evidence="3">
    <location>
        <begin position="15"/>
        <end position="84"/>
    </location>
</feature>
<dbReference type="Ensembl" id="ENSCSET00000015795.1">
    <property type="protein sequence ID" value="ENSCSEP00000015603.1"/>
    <property type="gene ID" value="ENSCSEG00000010035.1"/>
</dbReference>
<reference evidence="5" key="2">
    <citation type="submission" date="2025-08" db="UniProtKB">
        <authorList>
            <consortium name="Ensembl"/>
        </authorList>
    </citation>
    <scope>IDENTIFICATION</scope>
</reference>
<dbReference type="OMA" id="HITMENR"/>
<dbReference type="STRING" id="244447.ENSCSEP00000015603"/>
<dbReference type="Gene3D" id="1.20.5.170">
    <property type="match status" value="1"/>
</dbReference>
<evidence type="ECO:0000259" key="4">
    <source>
        <dbReference type="SMART" id="SM01391"/>
    </source>
</evidence>
<reference evidence="5" key="3">
    <citation type="submission" date="2025-09" db="UniProtKB">
        <authorList>
            <consortium name="Ensembl"/>
        </authorList>
    </citation>
    <scope>IDENTIFICATION</scope>
</reference>
<dbReference type="Gene3D" id="1.20.5.1160">
    <property type="entry name" value="Vasodilator-stimulated phosphoprotein"/>
    <property type="match status" value="1"/>
</dbReference>
<dbReference type="PANTHER" id="PTHR47051">
    <property type="entry name" value="NESTIN"/>
    <property type="match status" value="1"/>
</dbReference>
<dbReference type="AlphaFoldDB" id="A0A3P8VK03"/>
<dbReference type="PANTHER" id="PTHR47051:SF1">
    <property type="entry name" value="NESTIN"/>
    <property type="match status" value="1"/>
</dbReference>
<organism evidence="5 6">
    <name type="scientific">Cynoglossus semilaevis</name>
    <name type="common">Tongue sole</name>
    <dbReference type="NCBI Taxonomy" id="244447"/>
    <lineage>
        <taxon>Eukaryota</taxon>
        <taxon>Metazoa</taxon>
        <taxon>Chordata</taxon>
        <taxon>Craniata</taxon>
        <taxon>Vertebrata</taxon>
        <taxon>Euteleostomi</taxon>
        <taxon>Actinopterygii</taxon>
        <taxon>Neopterygii</taxon>
        <taxon>Teleostei</taxon>
        <taxon>Neoteleostei</taxon>
        <taxon>Acanthomorphata</taxon>
        <taxon>Carangaria</taxon>
        <taxon>Pleuronectiformes</taxon>
        <taxon>Pleuronectoidei</taxon>
        <taxon>Cynoglossidae</taxon>
        <taxon>Cynoglossinae</taxon>
        <taxon>Cynoglossus</taxon>
    </lineage>
</organism>
<dbReference type="Proteomes" id="UP000265120">
    <property type="component" value="Chromosome 13"/>
</dbReference>
<dbReference type="GO" id="GO:0030844">
    <property type="term" value="P:positive regulation of intermediate filament depolymerization"/>
    <property type="evidence" value="ECO:0007669"/>
    <property type="project" value="TreeGrafter"/>
</dbReference>
<evidence type="ECO:0000256" key="3">
    <source>
        <dbReference type="SAM" id="Coils"/>
    </source>
</evidence>
<evidence type="ECO:0000313" key="6">
    <source>
        <dbReference type="Proteomes" id="UP000265120"/>
    </source>
</evidence>
<feature type="coiled-coil region" evidence="3">
    <location>
        <begin position="214"/>
        <end position="301"/>
    </location>
</feature>
<dbReference type="GO" id="GO:0019215">
    <property type="term" value="F:intermediate filament binding"/>
    <property type="evidence" value="ECO:0007669"/>
    <property type="project" value="InterPro"/>
</dbReference>
<name>A0A3P8VK03_CYNSE</name>
<dbReference type="GO" id="GO:0005882">
    <property type="term" value="C:intermediate filament"/>
    <property type="evidence" value="ECO:0007669"/>
    <property type="project" value="UniProtKB-KW"/>
</dbReference>
<dbReference type="GeneTree" id="ENSGT00940000169377"/>